<evidence type="ECO:0000256" key="4">
    <source>
        <dbReference type="ARBA" id="ARBA00022989"/>
    </source>
</evidence>
<proteinExistence type="inferred from homology"/>
<keyword evidence="2 6" id="KW-1003">Cell membrane</keyword>
<comment type="subcellular location">
    <subcellularLocation>
        <location evidence="1 6">Cell membrane</location>
        <topology evidence="1 6">Multi-pass membrane protein</topology>
    </subcellularLocation>
</comment>
<dbReference type="PANTHER" id="PTHR12677">
    <property type="entry name" value="GOLGI APPARATUS MEMBRANE PROTEIN TVP38-RELATED"/>
    <property type="match status" value="1"/>
</dbReference>
<evidence type="ECO:0000256" key="5">
    <source>
        <dbReference type="ARBA" id="ARBA00023136"/>
    </source>
</evidence>
<dbReference type="Pfam" id="PF09335">
    <property type="entry name" value="VTT_dom"/>
    <property type="match status" value="1"/>
</dbReference>
<evidence type="ECO:0000313" key="8">
    <source>
        <dbReference type="EMBL" id="HHS51590.1"/>
    </source>
</evidence>
<organism evidence="8">
    <name type="scientific">candidate division WOR-3 bacterium</name>
    <dbReference type="NCBI Taxonomy" id="2052148"/>
    <lineage>
        <taxon>Bacteria</taxon>
        <taxon>Bacteria division WOR-3</taxon>
    </lineage>
</organism>
<reference evidence="8" key="1">
    <citation type="journal article" date="2020" name="mSystems">
        <title>Genome- and Community-Level Interaction Insights into Carbon Utilization and Element Cycling Functions of Hydrothermarchaeota in Hydrothermal Sediment.</title>
        <authorList>
            <person name="Zhou Z."/>
            <person name="Liu Y."/>
            <person name="Xu W."/>
            <person name="Pan J."/>
            <person name="Luo Z.H."/>
            <person name="Li M."/>
        </authorList>
    </citation>
    <scope>NUCLEOTIDE SEQUENCE [LARGE SCALE GENOMIC DNA]</scope>
    <source>
        <strain evidence="8">SpSt-876</strain>
    </source>
</reference>
<dbReference type="GO" id="GO:0005886">
    <property type="term" value="C:plasma membrane"/>
    <property type="evidence" value="ECO:0007669"/>
    <property type="project" value="UniProtKB-SubCell"/>
</dbReference>
<keyword evidence="3 6" id="KW-0812">Transmembrane</keyword>
<sequence>MKFNQIRLRRINPYQALSIILAIILLIIIIFGIIILTPHLLILVKDLPRIRKLVYNAGILAPLVMVGLQAIQVLIAPTPGQLVAIVSGYIFGAFKGTILSMIGLTIGAIIAFLLARITGRRLLHYFLSTKTLSRLDSYILRKGTFLLFLLLIIPNPLGDGVYYLAGLTDFPLLIFIILVIICRLPSNIVNNIIGAKAGSFNFYHWVIFGIIILILILLYYLYRDRIEAILLRLANPFKANKSNKDRPPASPLCVFLLTLVVISLF</sequence>
<comment type="caution">
    <text evidence="8">The sequence shown here is derived from an EMBL/GenBank/DDBJ whole genome shotgun (WGS) entry which is preliminary data.</text>
</comment>
<evidence type="ECO:0000256" key="3">
    <source>
        <dbReference type="ARBA" id="ARBA00022692"/>
    </source>
</evidence>
<accession>A0A7C6A862</accession>
<evidence type="ECO:0000259" key="7">
    <source>
        <dbReference type="Pfam" id="PF09335"/>
    </source>
</evidence>
<feature type="transmembrane region" description="Helical" evidence="6">
    <location>
        <begin position="96"/>
        <end position="117"/>
    </location>
</feature>
<evidence type="ECO:0000256" key="1">
    <source>
        <dbReference type="ARBA" id="ARBA00004651"/>
    </source>
</evidence>
<dbReference type="EMBL" id="DTLI01000042">
    <property type="protein sequence ID" value="HHS51590.1"/>
    <property type="molecule type" value="Genomic_DNA"/>
</dbReference>
<dbReference type="InterPro" id="IPR015414">
    <property type="entry name" value="TMEM64"/>
</dbReference>
<dbReference type="AlphaFoldDB" id="A0A7C6A862"/>
<dbReference type="InterPro" id="IPR032816">
    <property type="entry name" value="VTT_dom"/>
</dbReference>
<evidence type="ECO:0000256" key="2">
    <source>
        <dbReference type="ARBA" id="ARBA00022475"/>
    </source>
</evidence>
<feature type="transmembrane region" description="Helical" evidence="6">
    <location>
        <begin position="16"/>
        <end position="41"/>
    </location>
</feature>
<protein>
    <recommendedName>
        <fullName evidence="6">TVP38/TMEM64 family membrane protein</fullName>
    </recommendedName>
</protein>
<keyword evidence="4 6" id="KW-1133">Transmembrane helix</keyword>
<evidence type="ECO:0000256" key="6">
    <source>
        <dbReference type="RuleBase" id="RU366058"/>
    </source>
</evidence>
<comment type="similarity">
    <text evidence="6">Belongs to the TVP38/TMEM64 family.</text>
</comment>
<feature type="transmembrane region" description="Helical" evidence="6">
    <location>
        <begin position="138"/>
        <end position="155"/>
    </location>
</feature>
<feature type="transmembrane region" description="Helical" evidence="6">
    <location>
        <begin position="202"/>
        <end position="222"/>
    </location>
</feature>
<name>A0A7C6A862_UNCW3</name>
<feature type="transmembrane region" description="Helical" evidence="6">
    <location>
        <begin position="53"/>
        <end position="76"/>
    </location>
</feature>
<gene>
    <name evidence="8" type="ORF">ENW73_01815</name>
</gene>
<dbReference type="PANTHER" id="PTHR12677:SF59">
    <property type="entry name" value="GOLGI APPARATUS MEMBRANE PROTEIN TVP38-RELATED"/>
    <property type="match status" value="1"/>
</dbReference>
<feature type="domain" description="VTT" evidence="7">
    <location>
        <begin position="79"/>
        <end position="194"/>
    </location>
</feature>
<keyword evidence="5 6" id="KW-0472">Membrane</keyword>